<reference evidence="2" key="1">
    <citation type="journal article" date="2014" name="Nat. Commun.">
        <title>The emerging biofuel crop Camelina sativa retains a highly undifferentiated hexaploid genome structure.</title>
        <authorList>
            <person name="Kagale S."/>
            <person name="Koh C."/>
            <person name="Nixon J."/>
            <person name="Bollina V."/>
            <person name="Clarke W.E."/>
            <person name="Tuteja R."/>
            <person name="Spillane C."/>
            <person name="Robinson S.J."/>
            <person name="Links M.G."/>
            <person name="Clarke C."/>
            <person name="Higgins E.E."/>
            <person name="Huebert T."/>
            <person name="Sharpe A.G."/>
            <person name="Parkin I.A."/>
        </authorList>
    </citation>
    <scope>NUCLEOTIDE SEQUENCE [LARGE SCALE GENOMIC DNA]</scope>
    <source>
        <strain evidence="2">cv. DH55</strain>
    </source>
</reference>
<protein>
    <submittedName>
        <fullName evidence="3">Uncharacterized protein LOC104724099</fullName>
    </submittedName>
</protein>
<reference evidence="3" key="2">
    <citation type="submission" date="2025-08" db="UniProtKB">
        <authorList>
            <consortium name="RefSeq"/>
        </authorList>
    </citation>
    <scope>IDENTIFICATION</scope>
    <source>
        <tissue evidence="3">Leaf</tissue>
    </source>
</reference>
<dbReference type="GeneID" id="104724099"/>
<keyword evidence="2" id="KW-1185">Reference proteome</keyword>
<dbReference type="RefSeq" id="XP_010440849.1">
    <property type="nucleotide sequence ID" value="XM_010442547.1"/>
</dbReference>
<feature type="signal peptide" evidence="1">
    <location>
        <begin position="1"/>
        <end position="24"/>
    </location>
</feature>
<organism evidence="2 3">
    <name type="scientific">Camelina sativa</name>
    <name type="common">False flax</name>
    <name type="synonym">Myagrum sativum</name>
    <dbReference type="NCBI Taxonomy" id="90675"/>
    <lineage>
        <taxon>Eukaryota</taxon>
        <taxon>Viridiplantae</taxon>
        <taxon>Streptophyta</taxon>
        <taxon>Embryophyta</taxon>
        <taxon>Tracheophyta</taxon>
        <taxon>Spermatophyta</taxon>
        <taxon>Magnoliopsida</taxon>
        <taxon>eudicotyledons</taxon>
        <taxon>Gunneridae</taxon>
        <taxon>Pentapetalae</taxon>
        <taxon>rosids</taxon>
        <taxon>malvids</taxon>
        <taxon>Brassicales</taxon>
        <taxon>Brassicaceae</taxon>
        <taxon>Camelineae</taxon>
        <taxon>Camelina</taxon>
    </lineage>
</organism>
<feature type="chain" id="PRO_5045080939" evidence="1">
    <location>
        <begin position="25"/>
        <end position="201"/>
    </location>
</feature>
<name>A0ABM0UGK9_CAMSA</name>
<proteinExistence type="predicted"/>
<evidence type="ECO:0000313" key="3">
    <source>
        <dbReference type="RefSeq" id="XP_010440849.1"/>
    </source>
</evidence>
<evidence type="ECO:0000256" key="1">
    <source>
        <dbReference type="SAM" id="SignalP"/>
    </source>
</evidence>
<accession>A0ABM0UGK9</accession>
<dbReference type="Proteomes" id="UP000694864">
    <property type="component" value="Chromosome 11"/>
</dbReference>
<evidence type="ECO:0000313" key="2">
    <source>
        <dbReference type="Proteomes" id="UP000694864"/>
    </source>
</evidence>
<keyword evidence="1" id="KW-0732">Signal</keyword>
<sequence length="201" mass="22953">MVIFYIQPLLLLIAVLFFLPALHASTVDFKYCNGIGYPSMNITRVTITPGSFADARIFGFTEKTLDAGLITAAVKDGDAHFPIGYYDLCACSDCPILANTNFSLFLFQIIVYRDEYERDEKIYVAWTKSMTDATELMCVYFELPRPYFSCLCLIKLTCENMFPSLYLYLYSLLLPLVICCQANKTKHYKVFSQLVNKSMTE</sequence>
<gene>
    <name evidence="3" type="primary">LOC104724099</name>
</gene>